<dbReference type="InterPro" id="IPR036501">
    <property type="entry name" value="Inhibitor_vert_lysozyme_sf"/>
</dbReference>
<dbReference type="Gene3D" id="3.40.1420.10">
    <property type="entry name" value="Inhibitor of vertebrate lysozyme"/>
    <property type="match status" value="1"/>
</dbReference>
<dbReference type="Proteomes" id="UP000002230">
    <property type="component" value="Chromosome"/>
</dbReference>
<proteinExistence type="inferred from homology"/>
<dbReference type="GO" id="GO:0042597">
    <property type="term" value="C:periplasmic space"/>
    <property type="evidence" value="ECO:0007669"/>
    <property type="project" value="UniProtKB-SubCell"/>
</dbReference>
<dbReference type="KEGG" id="etd:ETAF_0989"/>
<protein>
    <submittedName>
        <fullName evidence="8">Inhibitor of vertebrate lysozyme</fullName>
    </submittedName>
</protein>
<organism evidence="8 9">
    <name type="scientific">Edwardsiella tarda (strain FL6-60)</name>
    <dbReference type="NCBI Taxonomy" id="718251"/>
    <lineage>
        <taxon>Bacteria</taxon>
        <taxon>Pseudomonadati</taxon>
        <taxon>Pseudomonadota</taxon>
        <taxon>Gammaproteobacteria</taxon>
        <taxon>Enterobacterales</taxon>
        <taxon>Hafniaceae</taxon>
        <taxon>Edwardsiella</taxon>
    </lineage>
</organism>
<dbReference type="HOGENOM" id="CLU_109262_1_0_6"/>
<evidence type="ECO:0000256" key="1">
    <source>
        <dbReference type="ARBA" id="ARBA00004418"/>
    </source>
</evidence>
<keyword evidence="9" id="KW-1185">Reference proteome</keyword>
<dbReference type="InterPro" id="IPR014453">
    <property type="entry name" value="Inhibitor_vertebrate_lysozyme"/>
</dbReference>
<evidence type="ECO:0000256" key="7">
    <source>
        <dbReference type="SAM" id="SignalP"/>
    </source>
</evidence>
<evidence type="ECO:0000256" key="3">
    <source>
        <dbReference type="ARBA" id="ARBA00022729"/>
    </source>
</evidence>
<feature type="signal peptide" evidence="7">
    <location>
        <begin position="1"/>
        <end position="21"/>
    </location>
</feature>
<feature type="site" description="Important for lysozyme inhibition" evidence="5">
    <location>
        <position position="85"/>
    </location>
</feature>
<feature type="disulfide bond" evidence="6">
    <location>
        <begin position="82"/>
        <end position="87"/>
    </location>
</feature>
<dbReference type="PATRIC" id="fig|718251.5.peg.1017"/>
<comment type="subcellular location">
    <subcellularLocation>
        <location evidence="1">Periplasm</location>
    </subcellularLocation>
</comment>
<dbReference type="EMBL" id="CP002154">
    <property type="protein sequence ID" value="ADM41108.1"/>
    <property type="molecule type" value="Genomic_DNA"/>
</dbReference>
<reference evidence="9" key="1">
    <citation type="submission" date="2010-08" db="EMBL/GenBank/DDBJ databases">
        <title>Genome comparisons of Edwardsiella bacteria analysed using deep sequencing technology.</title>
        <authorList>
            <person name="van Soest J.J."/>
            <person name="Henkel C.V."/>
            <person name="Jansen H.J."/>
            <person name="van den Hondel C.A.M.J.J."/>
            <person name="Bloemberg G.V."/>
            <person name="Meijer A.H."/>
            <person name="Spaink H.P."/>
        </authorList>
    </citation>
    <scope>NUCLEOTIDE SEQUENCE [LARGE SCALE GENOMIC DNA]</scope>
    <source>
        <strain evidence="9">FL6-60</strain>
    </source>
</reference>
<name>A0A0H3DNZ2_EDWTF</name>
<evidence type="ECO:0000256" key="6">
    <source>
        <dbReference type="PIRSR" id="PIRSR009103-2"/>
    </source>
</evidence>
<sequence>MKTIVGALAALLLAYGAPGMADETIPPSLSELMAQPSYQQSWKQALQGEKDLPSWVRSGQGTSAPPQTLTWQGKAYQVGMVCQPHNCGNRQLFIAFSADRRQAWALRVTLPDSDAAMLQPAKYARFQWLGNPDASLKALLMQQVTSQPDWK</sequence>
<dbReference type="AlphaFoldDB" id="A0A0H3DNZ2"/>
<evidence type="ECO:0000256" key="4">
    <source>
        <dbReference type="ARBA" id="ARBA00022764"/>
    </source>
</evidence>
<keyword evidence="6" id="KW-1015">Disulfide bond</keyword>
<keyword evidence="3 7" id="KW-0732">Signal</keyword>
<accession>A0A0H3DNZ2</accession>
<evidence type="ECO:0000313" key="8">
    <source>
        <dbReference type="EMBL" id="ADM41108.1"/>
    </source>
</evidence>
<evidence type="ECO:0000256" key="5">
    <source>
        <dbReference type="PIRSR" id="PIRSR009103-1"/>
    </source>
</evidence>
<dbReference type="PIRSF" id="PIRSF009103">
    <property type="entry name" value="Ivy"/>
    <property type="match status" value="1"/>
</dbReference>
<evidence type="ECO:0000313" key="9">
    <source>
        <dbReference type="Proteomes" id="UP000002230"/>
    </source>
</evidence>
<dbReference type="SUPFAM" id="SSF89872">
    <property type="entry name" value="Inhibitor of vertebrate lysozyme, Ivy"/>
    <property type="match status" value="1"/>
</dbReference>
<comment type="similarity">
    <text evidence="2">Belongs to the ivy family.</text>
</comment>
<keyword evidence="4" id="KW-0574">Periplasm</keyword>
<gene>
    <name evidence="8" type="ordered locus">ETAF_0989</name>
</gene>
<reference evidence="8 9" key="2">
    <citation type="journal article" date="2011" name="BMC Immunol.">
        <title>Comparison of static immersion and intravenous injection systems for exposure of zebrafish embryos to the natural pathogen Edwardsiella tarda.</title>
        <authorList>
            <person name="van Soest J.J."/>
            <person name="Stockhammer O.W."/>
            <person name="Ordas A."/>
            <person name="Bloemberg G.V."/>
            <person name="Spaink H.P."/>
            <person name="Meijer A.H."/>
        </authorList>
    </citation>
    <scope>NUCLEOTIDE SEQUENCE [LARGE SCALE GENOMIC DNA]</scope>
    <source>
        <strain evidence="8 9">FL6-60</strain>
    </source>
</reference>
<dbReference type="Pfam" id="PF08816">
    <property type="entry name" value="Ivy"/>
    <property type="match status" value="1"/>
</dbReference>
<evidence type="ECO:0000256" key="2">
    <source>
        <dbReference type="ARBA" id="ARBA00009724"/>
    </source>
</evidence>
<feature type="chain" id="PRO_5002607675" evidence="7">
    <location>
        <begin position="22"/>
        <end position="151"/>
    </location>
</feature>